<keyword evidence="3" id="KW-1185">Reference proteome</keyword>
<dbReference type="OrthoDB" id="1842647at2759"/>
<dbReference type="Proteomes" id="UP000655225">
    <property type="component" value="Unassembled WGS sequence"/>
</dbReference>
<dbReference type="InterPro" id="IPR004158">
    <property type="entry name" value="DUF247_pln"/>
</dbReference>
<comment type="caution">
    <text evidence="2">The sequence shown here is derived from an EMBL/GenBank/DDBJ whole genome shotgun (WGS) entry which is preliminary data.</text>
</comment>
<evidence type="ECO:0000313" key="2">
    <source>
        <dbReference type="EMBL" id="KAF8398386.1"/>
    </source>
</evidence>
<evidence type="ECO:0000313" key="3">
    <source>
        <dbReference type="Proteomes" id="UP000655225"/>
    </source>
</evidence>
<dbReference type="EMBL" id="JABCRI010000011">
    <property type="protein sequence ID" value="KAF8398386.1"/>
    <property type="molecule type" value="Genomic_DNA"/>
</dbReference>
<proteinExistence type="predicted"/>
<dbReference type="Pfam" id="PF03140">
    <property type="entry name" value="DUF247"/>
    <property type="match status" value="1"/>
</dbReference>
<dbReference type="AlphaFoldDB" id="A0A835DCQ8"/>
<gene>
    <name evidence="2" type="ORF">HHK36_017313</name>
</gene>
<accession>A0A835DCQ8</accession>
<organism evidence="2 3">
    <name type="scientific">Tetracentron sinense</name>
    <name type="common">Spur-leaf</name>
    <dbReference type="NCBI Taxonomy" id="13715"/>
    <lineage>
        <taxon>Eukaryota</taxon>
        <taxon>Viridiplantae</taxon>
        <taxon>Streptophyta</taxon>
        <taxon>Embryophyta</taxon>
        <taxon>Tracheophyta</taxon>
        <taxon>Spermatophyta</taxon>
        <taxon>Magnoliopsida</taxon>
        <taxon>Trochodendrales</taxon>
        <taxon>Trochodendraceae</taxon>
        <taxon>Tetracentron</taxon>
    </lineage>
</organism>
<dbReference type="OMA" id="ISCYSET"/>
<feature type="compositionally biased region" description="Polar residues" evidence="1">
    <location>
        <begin position="13"/>
        <end position="34"/>
    </location>
</feature>
<reference evidence="2 3" key="1">
    <citation type="submission" date="2020-04" db="EMBL/GenBank/DDBJ databases">
        <title>Plant Genome Project.</title>
        <authorList>
            <person name="Zhang R.-G."/>
        </authorList>
    </citation>
    <scope>NUCLEOTIDE SEQUENCE [LARGE SCALE GENOMIC DNA]</scope>
    <source>
        <strain evidence="2">YNK0</strain>
        <tissue evidence="2">Leaf</tissue>
    </source>
</reference>
<sequence length="350" mass="40054">MRSIQTIAERKSPLSSNSMKQNPKTQLPIQPNTPSIYKVPANMRRVERKAYDPNIISIIPYHRGLTQLQAMEEIKKKFLHCLLDPIREQGVPFDTLFHAMKGLEEKAISCYSETLNIGSDKFGETLLVDGCFIIELFRDSIQHKTAYTPIFTPRWMLPILRRDLIMLESQIPWFVLSTLFELTHSSVTPNYTTHDQHSFIDLALQFFNPLMPRDPETMNQSIAVAQSSGGVEHLLGLFRSSFLPSSIILRGKQPHMIRSVKDLQEAGVKLEKRENHFILDLSFTEGVMRIPPLLMEDYTGTLFRNLVAYEQCHPPCKPDFTSYLFFIDGLKFGGGCRAPPLCRDHPAFAR</sequence>
<name>A0A835DCQ8_TETSI</name>
<feature type="region of interest" description="Disordered" evidence="1">
    <location>
        <begin position="1"/>
        <end position="34"/>
    </location>
</feature>
<dbReference type="PANTHER" id="PTHR31170">
    <property type="entry name" value="BNAC04G53230D PROTEIN"/>
    <property type="match status" value="1"/>
</dbReference>
<protein>
    <submittedName>
        <fullName evidence="2">Uncharacterized protein</fullName>
    </submittedName>
</protein>
<dbReference type="PANTHER" id="PTHR31170:SF21">
    <property type="match status" value="1"/>
</dbReference>
<evidence type="ECO:0000256" key="1">
    <source>
        <dbReference type="SAM" id="MobiDB-lite"/>
    </source>
</evidence>